<protein>
    <recommendedName>
        <fullName evidence="4">S-adenosyl methyltransferase</fullName>
    </recommendedName>
</protein>
<feature type="region of interest" description="Disordered" evidence="1">
    <location>
        <begin position="258"/>
        <end position="285"/>
    </location>
</feature>
<accession>A0A918YPT9</accession>
<dbReference type="Proteomes" id="UP000655443">
    <property type="component" value="Unassembled WGS sequence"/>
</dbReference>
<evidence type="ECO:0000313" key="2">
    <source>
        <dbReference type="EMBL" id="GHE11991.1"/>
    </source>
</evidence>
<dbReference type="RefSeq" id="WP_189957972.1">
    <property type="nucleotide sequence ID" value="NZ_BMVG01000031.1"/>
</dbReference>
<reference evidence="2" key="1">
    <citation type="journal article" date="2014" name="Int. J. Syst. Evol. Microbiol.">
        <title>Complete genome sequence of Corynebacterium casei LMG S-19264T (=DSM 44701T), isolated from a smear-ripened cheese.</title>
        <authorList>
            <consortium name="US DOE Joint Genome Institute (JGI-PGF)"/>
            <person name="Walter F."/>
            <person name="Albersmeier A."/>
            <person name="Kalinowski J."/>
            <person name="Ruckert C."/>
        </authorList>
    </citation>
    <scope>NUCLEOTIDE SEQUENCE</scope>
    <source>
        <strain evidence="2">JCM 4714</strain>
    </source>
</reference>
<dbReference type="AlphaFoldDB" id="A0A918YPT9"/>
<dbReference type="Pfam" id="PF04672">
    <property type="entry name" value="Methyltransf_19"/>
    <property type="match status" value="1"/>
</dbReference>
<reference evidence="2" key="2">
    <citation type="submission" date="2020-09" db="EMBL/GenBank/DDBJ databases">
        <authorList>
            <person name="Sun Q."/>
            <person name="Ohkuma M."/>
        </authorList>
    </citation>
    <scope>NUCLEOTIDE SEQUENCE</scope>
    <source>
        <strain evidence="2">JCM 4714</strain>
    </source>
</reference>
<dbReference type="EMBL" id="BMVG01000031">
    <property type="protein sequence ID" value="GHE11991.1"/>
    <property type="molecule type" value="Genomic_DNA"/>
</dbReference>
<dbReference type="Gene3D" id="3.40.50.150">
    <property type="entry name" value="Vaccinia Virus protein VP39"/>
    <property type="match status" value="1"/>
</dbReference>
<evidence type="ECO:0000313" key="3">
    <source>
        <dbReference type="Proteomes" id="UP000655443"/>
    </source>
</evidence>
<name>A0A918YPT9_9ACTN</name>
<comment type="caution">
    <text evidence="2">The sequence shown here is derived from an EMBL/GenBank/DDBJ whole genome shotgun (WGS) entry which is preliminary data.</text>
</comment>
<dbReference type="InterPro" id="IPR006764">
    <property type="entry name" value="SAM_dep_MeTrfase_SAV2177_type"/>
</dbReference>
<dbReference type="InterPro" id="IPR029063">
    <property type="entry name" value="SAM-dependent_MTases_sf"/>
</dbReference>
<feature type="compositionally biased region" description="Polar residues" evidence="1">
    <location>
        <begin position="261"/>
        <end position="279"/>
    </location>
</feature>
<evidence type="ECO:0000256" key="1">
    <source>
        <dbReference type="SAM" id="MobiDB-lite"/>
    </source>
</evidence>
<proteinExistence type="predicted"/>
<dbReference type="SUPFAM" id="SSF53335">
    <property type="entry name" value="S-adenosyl-L-methionine-dependent methyltransferases"/>
    <property type="match status" value="1"/>
</dbReference>
<gene>
    <name evidence="2" type="ORF">GCM10010339_73710</name>
</gene>
<evidence type="ECO:0008006" key="4">
    <source>
        <dbReference type="Google" id="ProtNLM"/>
    </source>
</evidence>
<sequence>MNPRVPAVSAARIHTALLGGAVFAVDRNVAAQVARAVTWWPQAARTLHQHGRRTAAHLVARGFDQILDLGCGLPSPTGPQVHEIAAARHPGPAGARTVYVDRDLHAHAARRIGLVCRPGSDSSDAVLADITATEALLAHPAVQGLDWRRPIAVLLHDVLPWLPNDAASHLMAVLRHGLPPGSVISSTHLLSTPHPYATAPLVLHHRKAGIGLWPRHMPDVTALTGTWPTYIHSGPGRLPVCALLTRAPGPGRFTRPAFWSAPTTSGSARHPSQTSSHRSSPAADAVKVTHGIAC</sequence>
<organism evidence="2 3">
    <name type="scientific">Streptomyces alanosinicus</name>
    <dbReference type="NCBI Taxonomy" id="68171"/>
    <lineage>
        <taxon>Bacteria</taxon>
        <taxon>Bacillati</taxon>
        <taxon>Actinomycetota</taxon>
        <taxon>Actinomycetes</taxon>
        <taxon>Kitasatosporales</taxon>
        <taxon>Streptomycetaceae</taxon>
        <taxon>Streptomyces</taxon>
    </lineage>
</organism>
<keyword evidence="3" id="KW-1185">Reference proteome</keyword>